<dbReference type="SUPFAM" id="SSF50341">
    <property type="entry name" value="CheW-like"/>
    <property type="match status" value="1"/>
</dbReference>
<dbReference type="PROSITE" id="PS50851">
    <property type="entry name" value="CHEW"/>
    <property type="match status" value="1"/>
</dbReference>
<dbReference type="EMBL" id="JBHLWQ010000067">
    <property type="protein sequence ID" value="MFC0200302.1"/>
    <property type="molecule type" value="Genomic_DNA"/>
</dbReference>
<organism evidence="2 3">
    <name type="scientific">Paracoccus rhizosphaerae</name>
    <dbReference type="NCBI Taxonomy" id="1133347"/>
    <lineage>
        <taxon>Bacteria</taxon>
        <taxon>Pseudomonadati</taxon>
        <taxon>Pseudomonadota</taxon>
        <taxon>Alphaproteobacteria</taxon>
        <taxon>Rhodobacterales</taxon>
        <taxon>Paracoccaceae</taxon>
        <taxon>Paracoccus</taxon>
    </lineage>
</organism>
<dbReference type="InterPro" id="IPR039315">
    <property type="entry name" value="CheW"/>
</dbReference>
<dbReference type="Gene3D" id="2.40.50.180">
    <property type="entry name" value="CheA-289, Domain 4"/>
    <property type="match status" value="1"/>
</dbReference>
<name>A0ABV6CIU8_9RHOB</name>
<protein>
    <submittedName>
        <fullName evidence="2">Chemotaxis protein CheW</fullName>
    </submittedName>
</protein>
<dbReference type="RefSeq" id="WP_265507552.1">
    <property type="nucleotide sequence ID" value="NZ_JAOTBE010000035.1"/>
</dbReference>
<evidence type="ECO:0000313" key="2">
    <source>
        <dbReference type="EMBL" id="MFC0200302.1"/>
    </source>
</evidence>
<evidence type="ECO:0000259" key="1">
    <source>
        <dbReference type="PROSITE" id="PS50851"/>
    </source>
</evidence>
<dbReference type="InterPro" id="IPR002545">
    <property type="entry name" value="CheW-lke_dom"/>
</dbReference>
<dbReference type="Gene3D" id="2.30.30.40">
    <property type="entry name" value="SH3 Domains"/>
    <property type="match status" value="1"/>
</dbReference>
<dbReference type="SMART" id="SM00260">
    <property type="entry name" value="CheW"/>
    <property type="match status" value="1"/>
</dbReference>
<dbReference type="Pfam" id="PF01584">
    <property type="entry name" value="CheW"/>
    <property type="match status" value="1"/>
</dbReference>
<gene>
    <name evidence="2" type="ORF">ACFFIZ_08195</name>
</gene>
<feature type="domain" description="CheW-like" evidence="1">
    <location>
        <begin position="15"/>
        <end position="159"/>
    </location>
</feature>
<dbReference type="PANTHER" id="PTHR22617:SF23">
    <property type="entry name" value="CHEMOTAXIS PROTEIN CHEW"/>
    <property type="match status" value="1"/>
</dbReference>
<sequence length="167" mass="18140">MFEGETETVVEEDASSTYLTFDLSEQILGVEVRHVREILDMQRITRLPNAPHDVLGVVDVRGASVPVVDLKARLGIPAIDDSPDARIVVIDFADASHSPFGILADRVRNVDQIPGDEIEPCPGIGAGHWDSSSLKGLSRRGSDLVVLIRLDRIFAAAPGLTDPAFRF</sequence>
<evidence type="ECO:0000313" key="3">
    <source>
        <dbReference type="Proteomes" id="UP001589795"/>
    </source>
</evidence>
<dbReference type="InterPro" id="IPR036061">
    <property type="entry name" value="CheW-like_dom_sf"/>
</dbReference>
<accession>A0ABV6CIU8</accession>
<reference evidence="2 3" key="1">
    <citation type="submission" date="2024-09" db="EMBL/GenBank/DDBJ databases">
        <authorList>
            <person name="Sun Q."/>
            <person name="Mori K."/>
        </authorList>
    </citation>
    <scope>NUCLEOTIDE SEQUENCE [LARGE SCALE GENOMIC DNA]</scope>
    <source>
        <strain evidence="2 3">CCM 7904</strain>
    </source>
</reference>
<dbReference type="Proteomes" id="UP001589795">
    <property type="component" value="Unassembled WGS sequence"/>
</dbReference>
<comment type="caution">
    <text evidence="2">The sequence shown here is derived from an EMBL/GenBank/DDBJ whole genome shotgun (WGS) entry which is preliminary data.</text>
</comment>
<proteinExistence type="predicted"/>
<dbReference type="PANTHER" id="PTHR22617">
    <property type="entry name" value="CHEMOTAXIS SENSOR HISTIDINE KINASE-RELATED"/>
    <property type="match status" value="1"/>
</dbReference>
<keyword evidence="3" id="KW-1185">Reference proteome</keyword>